<dbReference type="Gene3D" id="3.10.620.30">
    <property type="match status" value="1"/>
</dbReference>
<name>A0A2W1KES4_ACIFR</name>
<comment type="caution">
    <text evidence="3">The sequence shown here is derived from an EMBL/GenBank/DDBJ whole genome shotgun (WGS) entry which is preliminary data.</text>
</comment>
<feature type="domain" description="DUF3857" evidence="2">
    <location>
        <begin position="58"/>
        <end position="197"/>
    </location>
</feature>
<evidence type="ECO:0000259" key="2">
    <source>
        <dbReference type="Pfam" id="PF12969"/>
    </source>
</evidence>
<dbReference type="Gene3D" id="2.60.120.1130">
    <property type="match status" value="1"/>
</dbReference>
<evidence type="ECO:0000313" key="3">
    <source>
        <dbReference type="EMBL" id="PZD80975.1"/>
    </source>
</evidence>
<sequence>MHRYRLRKGVISGVFGLLLSASGLVAEASPVGFVPVDTAASGAMTRQLSYHAVVKVAANGTYTDQVSQSILLRNLKGESKINPYSETYSSSLSSLKVVKAWVATPSGKQILIPAADIFVRPIPVAQGAPMYSHSKVLGIVPPKIAVGDVLHIVTEKHFFKPYFPNAYSNYWEIPQSRSVRDETIKIEAPVSMHLRAAQRGGWEIRHSIEGGTEIIHARMAIHHAEYSGMETVGERQFSPIFEVTSFPTWAAVGTAYWARANKMAKVTPLVRKVADMASGKRTGWTSQKALFSWDSANIRYVGLELGVGGFVPIAANKTLETGYGDCKAHSTLLQALFNAKGFKLYPVMMNWNNVYNLPPLPTPFWFNHAIDYAPKRHMFLDSTGQYETPGQLAVGERDKPTVVTGPHPRIVMTPGAEPEQNQFVYTANLRLHSNGTLRGSGEMTSKGWWAWAYREIFASVPPSHYATVMSMLLAPSGGGSGTFFPGDPTILDKPFKVDAKWSTPDFAKVGRHLSFPVPPGPFLVPGLSAAPNPIAYLAEVAGPNARRHSVETYLGGLIWTTKIHIPSSYEAVFLPPNQDIRNAGGSFSYKIQYHHDMLLVHYHLKLNRVVYNPEQYPALRALLLADLSAQKSQLIFARKKERNAYND</sequence>
<dbReference type="OMA" id="DPTWVPF"/>
<dbReference type="InterPro" id="IPR024618">
    <property type="entry name" value="DUF3857"/>
</dbReference>
<dbReference type="Proteomes" id="UP000248886">
    <property type="component" value="Unassembled WGS sequence"/>
</dbReference>
<dbReference type="GeneID" id="65282002"/>
<dbReference type="OrthoDB" id="8595007at2"/>
<gene>
    <name evidence="3" type="ORF">DN052_11245</name>
</gene>
<organism evidence="3 4">
    <name type="scientific">Acidithiobacillus ferrooxidans</name>
    <name type="common">Thiobacillus ferrooxidans</name>
    <dbReference type="NCBI Taxonomy" id="920"/>
    <lineage>
        <taxon>Bacteria</taxon>
        <taxon>Pseudomonadati</taxon>
        <taxon>Pseudomonadota</taxon>
        <taxon>Acidithiobacillia</taxon>
        <taxon>Acidithiobacillales</taxon>
        <taxon>Acidithiobacillaceae</taxon>
        <taxon>Acidithiobacillus</taxon>
    </lineage>
</organism>
<accession>A0A2W1KES4</accession>
<dbReference type="AlphaFoldDB" id="A0A2W1KES4"/>
<feature type="chain" id="PRO_5016072530" evidence="1">
    <location>
        <begin position="29"/>
        <end position="647"/>
    </location>
</feature>
<feature type="signal peptide" evidence="1">
    <location>
        <begin position="1"/>
        <end position="28"/>
    </location>
</feature>
<dbReference type="Pfam" id="PF12969">
    <property type="entry name" value="DUF3857"/>
    <property type="match status" value="1"/>
</dbReference>
<proteinExistence type="predicted"/>
<dbReference type="EMBL" id="QKQP01000005">
    <property type="protein sequence ID" value="PZD80975.1"/>
    <property type="molecule type" value="Genomic_DNA"/>
</dbReference>
<dbReference type="RefSeq" id="WP_012537531.1">
    <property type="nucleotide sequence ID" value="NZ_AP025160.1"/>
</dbReference>
<reference evidence="3 4" key="1">
    <citation type="submission" date="2018-06" db="EMBL/GenBank/DDBJ databases">
        <title>Draft sequence of Acidithiobacillus ferrooxidans CCM 4253.</title>
        <authorList>
            <person name="Moya-Beltran A."/>
            <person name="Castro M."/>
            <person name="Covarrubias P.C."/>
            <person name="Issotta F."/>
            <person name="Janiczek O."/>
            <person name="Mandl M."/>
            <person name="Kucera J."/>
            <person name="Quatrini R."/>
        </authorList>
    </citation>
    <scope>NUCLEOTIDE SEQUENCE [LARGE SCALE GENOMIC DNA]</scope>
    <source>
        <strain evidence="3 4">CCM 4253</strain>
    </source>
</reference>
<dbReference type="Gene3D" id="2.60.40.3140">
    <property type="match status" value="1"/>
</dbReference>
<evidence type="ECO:0000313" key="4">
    <source>
        <dbReference type="Proteomes" id="UP000248886"/>
    </source>
</evidence>
<protein>
    <submittedName>
        <fullName evidence="3">DUF3857 domain-containing protein</fullName>
    </submittedName>
</protein>
<keyword evidence="1" id="KW-0732">Signal</keyword>
<evidence type="ECO:0000256" key="1">
    <source>
        <dbReference type="SAM" id="SignalP"/>
    </source>
</evidence>